<accession>A0A7W4J1P7</accession>
<dbReference type="RefSeq" id="WP_182979409.1">
    <property type="nucleotide sequence ID" value="NZ_BAABGB010000005.1"/>
</dbReference>
<dbReference type="Gene3D" id="1.10.1220.10">
    <property type="entry name" value="Met repressor-like"/>
    <property type="match status" value="1"/>
</dbReference>
<reference evidence="1 2" key="1">
    <citation type="submission" date="2020-04" db="EMBL/GenBank/DDBJ databases">
        <title>Description of novel Gluconacetobacter.</title>
        <authorList>
            <person name="Sombolestani A."/>
        </authorList>
    </citation>
    <scope>NUCLEOTIDE SEQUENCE [LARGE SCALE GENOMIC DNA]</scope>
    <source>
        <strain evidence="1 2">LMG 27724</strain>
    </source>
</reference>
<dbReference type="AlphaFoldDB" id="A0A7W4J1P7"/>
<protein>
    <recommendedName>
        <fullName evidence="3">Arc-like DNA binding domain-containing protein</fullName>
    </recommendedName>
</protein>
<dbReference type="InterPro" id="IPR013321">
    <property type="entry name" value="Arc_rbn_hlx_hlx"/>
</dbReference>
<comment type="caution">
    <text evidence="1">The sequence shown here is derived from an EMBL/GenBank/DDBJ whole genome shotgun (WGS) entry which is preliminary data.</text>
</comment>
<gene>
    <name evidence="1" type="ORF">HLH35_12260</name>
</gene>
<evidence type="ECO:0000313" key="2">
    <source>
        <dbReference type="Proteomes" id="UP000577891"/>
    </source>
</evidence>
<organism evidence="1 2">
    <name type="scientific">Gluconacetobacter asukensis</name>
    <dbReference type="NCBI Taxonomy" id="1017181"/>
    <lineage>
        <taxon>Bacteria</taxon>
        <taxon>Pseudomonadati</taxon>
        <taxon>Pseudomonadota</taxon>
        <taxon>Alphaproteobacteria</taxon>
        <taxon>Acetobacterales</taxon>
        <taxon>Acetobacteraceae</taxon>
        <taxon>Gluconacetobacter</taxon>
    </lineage>
</organism>
<dbReference type="InterPro" id="IPR010985">
    <property type="entry name" value="Ribbon_hlx_hlx"/>
</dbReference>
<name>A0A7W4J1P7_9PROT</name>
<dbReference type="GO" id="GO:0006355">
    <property type="term" value="P:regulation of DNA-templated transcription"/>
    <property type="evidence" value="ECO:0007669"/>
    <property type="project" value="InterPro"/>
</dbReference>
<dbReference type="Proteomes" id="UP000577891">
    <property type="component" value="Unassembled WGS sequence"/>
</dbReference>
<proteinExistence type="predicted"/>
<keyword evidence="2" id="KW-1185">Reference proteome</keyword>
<evidence type="ECO:0008006" key="3">
    <source>
        <dbReference type="Google" id="ProtNLM"/>
    </source>
</evidence>
<sequence>MTQQIHFKIPMPDDVRQWLDRAAPRAERSRGAHVIFLLRQEMEKEKASDTALGKQSDASQQ</sequence>
<dbReference type="EMBL" id="JABEQE010000010">
    <property type="protein sequence ID" value="MBB2172883.1"/>
    <property type="molecule type" value="Genomic_DNA"/>
</dbReference>
<evidence type="ECO:0000313" key="1">
    <source>
        <dbReference type="EMBL" id="MBB2172883.1"/>
    </source>
</evidence>
<dbReference type="SUPFAM" id="SSF47598">
    <property type="entry name" value="Ribbon-helix-helix"/>
    <property type="match status" value="1"/>
</dbReference>